<evidence type="ECO:0000313" key="3">
    <source>
        <dbReference type="EMBL" id="MBP2000452.1"/>
    </source>
</evidence>
<gene>
    <name evidence="3" type="ORF">J2Z69_001483</name>
</gene>
<reference evidence="3 4" key="1">
    <citation type="submission" date="2021-03" db="EMBL/GenBank/DDBJ databases">
        <title>Genomic Encyclopedia of Type Strains, Phase IV (KMG-IV): sequencing the most valuable type-strain genomes for metagenomic binning, comparative biology and taxonomic classification.</title>
        <authorList>
            <person name="Goeker M."/>
        </authorList>
    </citation>
    <scope>NUCLEOTIDE SEQUENCE [LARGE SCALE GENOMIC DNA]</scope>
    <source>
        <strain evidence="3 4">DSM 26806</strain>
    </source>
</reference>
<dbReference type="RefSeq" id="WP_209860695.1">
    <property type="nucleotide sequence ID" value="NZ_JAGGLD010000002.1"/>
</dbReference>
<dbReference type="SUPFAM" id="SSF103025">
    <property type="entry name" value="Folate-binding domain"/>
    <property type="match status" value="1"/>
</dbReference>
<feature type="domain" description="GCVT N-terminal" evidence="1">
    <location>
        <begin position="31"/>
        <end position="262"/>
    </location>
</feature>
<protein>
    <submittedName>
        <fullName evidence="3">Glycine cleavage system aminomethyltransferase T</fullName>
    </submittedName>
</protein>
<dbReference type="Proteomes" id="UP001519288">
    <property type="component" value="Unassembled WGS sequence"/>
</dbReference>
<name>A0ABS4JFH2_9BACL</name>
<dbReference type="InterPro" id="IPR013977">
    <property type="entry name" value="GcvT_C"/>
</dbReference>
<evidence type="ECO:0000313" key="4">
    <source>
        <dbReference type="Proteomes" id="UP001519288"/>
    </source>
</evidence>
<keyword evidence="4" id="KW-1185">Reference proteome</keyword>
<sequence length="363" mass="41042">MATTIERYQACLNGQVSSKRIGNTEVPSVLTTLEDEYHAIRNEVALLDLSFTTRVSVSGTGALQFLQQLVTRDLEFLSEEQTLTCLLLHENGTIAGEIIIYVMHEYYLIEIWPQYSEEVLDILEKNKREDVTLEDVSDKLQMILLEGPRSWEIMQQLVSFPIEVLPYKNFALFEFQEYELFAARLGYTAEYGYKIFGPSEAVEELWSYITTDIKLGENRIQPIGIEALEVCRLEVRFPDLSSEATGYLPVEAGVNWLMDLRKEFVGKGSNLEVLENGLQRKLVCFKSTANEISPNQSIVVDGETIGHIQHVLYSPGLKCKIGVSYIDVKYAASGITYALDNQELIESVSSPMIYAKSLSIRMA</sequence>
<dbReference type="PANTHER" id="PTHR43757:SF2">
    <property type="entry name" value="AMINOMETHYLTRANSFERASE, MITOCHONDRIAL"/>
    <property type="match status" value="1"/>
</dbReference>
<feature type="domain" description="Aminomethyltransferase C-terminal" evidence="2">
    <location>
        <begin position="280"/>
        <end position="340"/>
    </location>
</feature>
<dbReference type="Pfam" id="PF08669">
    <property type="entry name" value="GCV_T_C"/>
    <property type="match status" value="1"/>
</dbReference>
<dbReference type="Gene3D" id="3.30.1360.120">
    <property type="entry name" value="Probable tRNA modification gtpase trme, domain 1"/>
    <property type="match status" value="1"/>
</dbReference>
<evidence type="ECO:0000259" key="1">
    <source>
        <dbReference type="Pfam" id="PF01571"/>
    </source>
</evidence>
<dbReference type="InterPro" id="IPR006222">
    <property type="entry name" value="GCVT_N"/>
</dbReference>
<dbReference type="InterPro" id="IPR027266">
    <property type="entry name" value="TrmE/GcvT-like"/>
</dbReference>
<dbReference type="PIRSF" id="PIRSF006487">
    <property type="entry name" value="GcvT"/>
    <property type="match status" value="1"/>
</dbReference>
<dbReference type="SUPFAM" id="SSF101790">
    <property type="entry name" value="Aminomethyltransferase beta-barrel domain"/>
    <property type="match status" value="1"/>
</dbReference>
<proteinExistence type="predicted"/>
<dbReference type="EMBL" id="JAGGLD010000002">
    <property type="protein sequence ID" value="MBP2000452.1"/>
    <property type="molecule type" value="Genomic_DNA"/>
</dbReference>
<dbReference type="Pfam" id="PF01571">
    <property type="entry name" value="GCV_T"/>
    <property type="match status" value="1"/>
</dbReference>
<evidence type="ECO:0000259" key="2">
    <source>
        <dbReference type="Pfam" id="PF08669"/>
    </source>
</evidence>
<dbReference type="PANTHER" id="PTHR43757">
    <property type="entry name" value="AMINOMETHYLTRANSFERASE"/>
    <property type="match status" value="1"/>
</dbReference>
<comment type="caution">
    <text evidence="3">The sequence shown here is derived from an EMBL/GenBank/DDBJ whole genome shotgun (WGS) entry which is preliminary data.</text>
</comment>
<dbReference type="InterPro" id="IPR029043">
    <property type="entry name" value="GcvT/YgfZ_C"/>
</dbReference>
<organism evidence="3 4">
    <name type="scientific">Paenibacillus shirakamiensis</name>
    <dbReference type="NCBI Taxonomy" id="1265935"/>
    <lineage>
        <taxon>Bacteria</taxon>
        <taxon>Bacillati</taxon>
        <taxon>Bacillota</taxon>
        <taxon>Bacilli</taxon>
        <taxon>Bacillales</taxon>
        <taxon>Paenibacillaceae</taxon>
        <taxon>Paenibacillus</taxon>
    </lineage>
</organism>
<dbReference type="InterPro" id="IPR028896">
    <property type="entry name" value="GcvT/YgfZ/DmdA"/>
</dbReference>
<accession>A0ABS4JFH2</accession>